<dbReference type="Proteomes" id="UP000229523">
    <property type="component" value="Unassembled WGS sequence"/>
</dbReference>
<dbReference type="RefSeq" id="WP_099578390.1">
    <property type="nucleotide sequence ID" value="NZ_MJBI02000001.1"/>
</dbReference>
<feature type="transmembrane region" description="Helical" evidence="1">
    <location>
        <begin position="40"/>
        <end position="62"/>
    </location>
</feature>
<dbReference type="EMBL" id="MJBI02000001">
    <property type="protein sequence ID" value="RAI82458.1"/>
    <property type="molecule type" value="Genomic_DNA"/>
</dbReference>
<name>A0A2G5NUH0_9STAP</name>
<organism evidence="2 3">
    <name type="scientific">Macrococcoides goetzii</name>
    <dbReference type="NCBI Taxonomy" id="1891097"/>
    <lineage>
        <taxon>Bacteria</taxon>
        <taxon>Bacillati</taxon>
        <taxon>Bacillota</taxon>
        <taxon>Bacilli</taxon>
        <taxon>Bacillales</taxon>
        <taxon>Staphylococcaceae</taxon>
        <taxon>Macrococcoides</taxon>
    </lineage>
</organism>
<dbReference type="AlphaFoldDB" id="A0A2G5NUH0"/>
<evidence type="ECO:0000313" key="3">
    <source>
        <dbReference type="Proteomes" id="UP000229523"/>
    </source>
</evidence>
<keyword evidence="1" id="KW-0472">Membrane</keyword>
<evidence type="ECO:0000256" key="1">
    <source>
        <dbReference type="SAM" id="Phobius"/>
    </source>
</evidence>
<accession>A0A2G5NUH0</accession>
<comment type="caution">
    <text evidence="2">The sequence shown here is derived from an EMBL/GenBank/DDBJ whole genome shotgun (WGS) entry which is preliminary data.</text>
</comment>
<keyword evidence="1" id="KW-0812">Transmembrane</keyword>
<dbReference type="Pfam" id="PF11118">
    <property type="entry name" value="DUF2627"/>
    <property type="match status" value="1"/>
</dbReference>
<sequence length="84" mass="9756">MKKMIALLVLVIPIYFAGLGIKWMRDAVFGILVPELHFIWLQFLIGFILMVLGVSFVGGYILHIEKKSKRAQEKFYKKQENQSL</sequence>
<reference evidence="2 3" key="1">
    <citation type="journal article" date="2018" name="Front. Microbiol.">
        <title>Description and Comparative Genomics of Macrococcus caseolyticus subsp. hominis subsp. nov., Macrococcus goetzii sp. nov., Macrococcus epidermidis sp. nov., and Macrococcus bohemicus sp. nov., Novel Macrococci From Human Clinical Material With Virulence Potential and Suspected Uptake of Foreign DNA by Natural Transformation.</title>
        <authorList>
            <person name="Maslanova I."/>
            <person name="Wertheimer Z."/>
            <person name="Sedlacek I."/>
            <person name="Svec P."/>
            <person name="Indrakova A."/>
            <person name="Kovarovic V."/>
            <person name="Schumann P."/>
            <person name="Sproer C."/>
            <person name="Kralova S."/>
            <person name="Sedo O."/>
            <person name="Kristofova L."/>
            <person name="Vrbovska V."/>
            <person name="Fuzik T."/>
            <person name="Petras P."/>
            <person name="Zdrahal Z."/>
            <person name="Ruzickova V."/>
            <person name="Doskar J."/>
            <person name="Pantucek R."/>
        </authorList>
    </citation>
    <scope>NUCLEOTIDE SEQUENCE [LARGE SCALE GENOMIC DNA]</scope>
    <source>
        <strain evidence="2 3">CCM 4927</strain>
    </source>
</reference>
<keyword evidence="1" id="KW-1133">Transmembrane helix</keyword>
<protein>
    <submittedName>
        <fullName evidence="2">DUF2627 domain-containing protein</fullName>
    </submittedName>
</protein>
<proteinExistence type="predicted"/>
<evidence type="ECO:0000313" key="2">
    <source>
        <dbReference type="EMBL" id="RAI82458.1"/>
    </source>
</evidence>
<dbReference type="InterPro" id="IPR020138">
    <property type="entry name" value="Uncharacterised_YqzF"/>
</dbReference>
<keyword evidence="3" id="KW-1185">Reference proteome</keyword>
<gene>
    <name evidence="2" type="ORF">BFS35_001880</name>
</gene>